<evidence type="ECO:0000313" key="16">
    <source>
        <dbReference type="Proteomes" id="UP000431269"/>
    </source>
</evidence>
<feature type="transmembrane region" description="Helical" evidence="14">
    <location>
        <begin position="145"/>
        <end position="162"/>
    </location>
</feature>
<evidence type="ECO:0000256" key="5">
    <source>
        <dbReference type="ARBA" id="ARBA00022679"/>
    </source>
</evidence>
<dbReference type="AlphaFoldDB" id="A0A6I6MHS9"/>
<proteinExistence type="inferred from homology"/>
<dbReference type="PANTHER" id="PTHR43448:SF7">
    <property type="entry name" value="4-HYDROXYBENZOATE SOLANESYLTRANSFERASE"/>
    <property type="match status" value="1"/>
</dbReference>
<dbReference type="HAMAP" id="MF_00154">
    <property type="entry name" value="CyoE_CtaB"/>
    <property type="match status" value="1"/>
</dbReference>
<feature type="transmembrane region" description="Helical" evidence="14">
    <location>
        <begin position="242"/>
        <end position="259"/>
    </location>
</feature>
<dbReference type="RefSeq" id="WP_158765458.1">
    <property type="nucleotide sequence ID" value="NZ_CP047045.1"/>
</dbReference>
<evidence type="ECO:0000256" key="12">
    <source>
        <dbReference type="ARBA" id="ARBA00042475"/>
    </source>
</evidence>
<comment type="miscellaneous">
    <text evidence="14">Carbon 2 of the heme B porphyrin ring is defined according to the Fischer nomenclature.</text>
</comment>
<evidence type="ECO:0000256" key="4">
    <source>
        <dbReference type="ARBA" id="ARBA00022475"/>
    </source>
</evidence>
<keyword evidence="7 14" id="KW-1133">Transmembrane helix</keyword>
<dbReference type="CDD" id="cd13957">
    <property type="entry name" value="PT_UbiA_Cox10"/>
    <property type="match status" value="1"/>
</dbReference>
<dbReference type="InterPro" id="IPR006369">
    <property type="entry name" value="Protohaem_IX_farnesylTrfase"/>
</dbReference>
<feature type="transmembrane region" description="Helical" evidence="14">
    <location>
        <begin position="91"/>
        <end position="112"/>
    </location>
</feature>
<dbReference type="NCBIfam" id="TIGR01473">
    <property type="entry name" value="cyoE_ctaB"/>
    <property type="match status" value="1"/>
</dbReference>
<dbReference type="InterPro" id="IPR000537">
    <property type="entry name" value="UbiA_prenyltransferase"/>
</dbReference>
<dbReference type="GO" id="GO:0048034">
    <property type="term" value="P:heme O biosynthetic process"/>
    <property type="evidence" value="ECO:0007669"/>
    <property type="project" value="UniProtKB-UniRule"/>
</dbReference>
<dbReference type="Gene3D" id="1.10.357.140">
    <property type="entry name" value="UbiA prenyltransferase"/>
    <property type="match status" value="1"/>
</dbReference>
<feature type="transmembrane region" description="Helical" evidence="14">
    <location>
        <begin position="174"/>
        <end position="193"/>
    </location>
</feature>
<dbReference type="InterPro" id="IPR044878">
    <property type="entry name" value="UbiA_sf"/>
</dbReference>
<protein>
    <recommendedName>
        <fullName evidence="11 14">Protoheme IX farnesyltransferase</fullName>
        <ecNumber evidence="3 14">2.5.1.141</ecNumber>
    </recommendedName>
    <alternativeName>
        <fullName evidence="12 14">Heme B farnesyltransferase</fullName>
    </alternativeName>
    <alternativeName>
        <fullName evidence="10 14">Heme O synthase</fullName>
    </alternativeName>
</protein>
<evidence type="ECO:0000256" key="6">
    <source>
        <dbReference type="ARBA" id="ARBA00022692"/>
    </source>
</evidence>
<dbReference type="EMBL" id="CP047045">
    <property type="protein sequence ID" value="QGZ94525.1"/>
    <property type="molecule type" value="Genomic_DNA"/>
</dbReference>
<gene>
    <name evidence="14 15" type="primary">ctaB</name>
    <name evidence="15" type="ORF">DSM104635_01344</name>
</gene>
<keyword evidence="6 14" id="KW-0812">Transmembrane</keyword>
<feature type="transmembrane region" description="Helical" evidence="14">
    <location>
        <begin position="118"/>
        <end position="138"/>
    </location>
</feature>
<dbReference type="Proteomes" id="UP000431269">
    <property type="component" value="Chromosome"/>
</dbReference>
<evidence type="ECO:0000256" key="2">
    <source>
        <dbReference type="ARBA" id="ARBA00004919"/>
    </source>
</evidence>
<sequence>MAIADVTHVRPASASDYIALLKPRVMSLVVFTGLVGYMVAPGQGDAVLGFAAILAIAVAAGAAGALNMWYDSDIDAIMSRTRTRPIPAGRVAREEALGLGLTLSILSVLTMLLAANALAAALLAFTIFFYVVVYTMWLKRSTPQNIVIGGLSGALPPAIAWAAKTGALALDPAIMVAIIFVWTPPHFWALSLLSHKDYADARVPMLPVTHGAKSTRRHVFAYSLLLAPIGLAPMLTGLGGPIYGAIAGLGGALFLFLAFRVLNSRAGEGDKAQDKPARDLFGFSILYLFALFAALLAERGFA</sequence>
<dbReference type="GO" id="GO:0008495">
    <property type="term" value="F:protoheme IX farnesyltransferase activity"/>
    <property type="evidence" value="ECO:0007669"/>
    <property type="project" value="UniProtKB-UniRule"/>
</dbReference>
<evidence type="ECO:0000256" key="1">
    <source>
        <dbReference type="ARBA" id="ARBA00004651"/>
    </source>
</evidence>
<organism evidence="15 16">
    <name type="scientific">Terricaulis silvestris</name>
    <dbReference type="NCBI Taxonomy" id="2686094"/>
    <lineage>
        <taxon>Bacteria</taxon>
        <taxon>Pseudomonadati</taxon>
        <taxon>Pseudomonadota</taxon>
        <taxon>Alphaproteobacteria</taxon>
        <taxon>Caulobacterales</taxon>
        <taxon>Caulobacteraceae</taxon>
        <taxon>Terricaulis</taxon>
    </lineage>
</organism>
<evidence type="ECO:0000313" key="15">
    <source>
        <dbReference type="EMBL" id="QGZ94525.1"/>
    </source>
</evidence>
<comment type="similarity">
    <text evidence="14">Belongs to the UbiA prenyltransferase family. Protoheme IX farnesyltransferase subfamily.</text>
</comment>
<evidence type="ECO:0000256" key="10">
    <source>
        <dbReference type="ARBA" id="ARBA00030253"/>
    </source>
</evidence>
<evidence type="ECO:0000256" key="14">
    <source>
        <dbReference type="HAMAP-Rule" id="MF_00154"/>
    </source>
</evidence>
<feature type="transmembrane region" description="Helical" evidence="14">
    <location>
        <begin position="46"/>
        <end position="70"/>
    </location>
</feature>
<evidence type="ECO:0000256" key="3">
    <source>
        <dbReference type="ARBA" id="ARBA00012292"/>
    </source>
</evidence>
<evidence type="ECO:0000256" key="8">
    <source>
        <dbReference type="ARBA" id="ARBA00023133"/>
    </source>
</evidence>
<accession>A0A6I6MHS9</accession>
<feature type="transmembrane region" description="Helical" evidence="14">
    <location>
        <begin position="280"/>
        <end position="297"/>
    </location>
</feature>
<feature type="transmembrane region" description="Helical" evidence="14">
    <location>
        <begin position="21"/>
        <end position="40"/>
    </location>
</feature>
<dbReference type="Pfam" id="PF01040">
    <property type="entry name" value="UbiA"/>
    <property type="match status" value="1"/>
</dbReference>
<keyword evidence="4 14" id="KW-1003">Cell membrane</keyword>
<dbReference type="EC" id="2.5.1.141" evidence="3 14"/>
<name>A0A6I6MHS9_9CAUL</name>
<evidence type="ECO:0000256" key="11">
    <source>
        <dbReference type="ARBA" id="ARBA00040810"/>
    </source>
</evidence>
<dbReference type="PROSITE" id="PS00943">
    <property type="entry name" value="UBIA"/>
    <property type="match status" value="1"/>
</dbReference>
<feature type="transmembrane region" description="Helical" evidence="14">
    <location>
        <begin position="219"/>
        <end position="236"/>
    </location>
</feature>
<comment type="function">
    <text evidence="14">Converts heme B (protoheme IX) to heme O by substitution of the vinyl group on carbon 2 of heme B porphyrin ring with a hydroxyethyl farnesyl side group.</text>
</comment>
<keyword evidence="16" id="KW-1185">Reference proteome</keyword>
<reference evidence="16" key="1">
    <citation type="submission" date="2019-12" db="EMBL/GenBank/DDBJ databases">
        <title>Complete genome of Terracaulis silvestris 0127_4.</title>
        <authorList>
            <person name="Vieira S."/>
            <person name="Riedel T."/>
            <person name="Sproer C."/>
            <person name="Pascual J."/>
            <person name="Boedeker C."/>
            <person name="Overmann J."/>
        </authorList>
    </citation>
    <scope>NUCLEOTIDE SEQUENCE [LARGE SCALE GENOMIC DNA]</scope>
    <source>
        <strain evidence="16">0127_4</strain>
    </source>
</reference>
<evidence type="ECO:0000256" key="9">
    <source>
        <dbReference type="ARBA" id="ARBA00023136"/>
    </source>
</evidence>
<keyword evidence="8 14" id="KW-0350">Heme biosynthesis</keyword>
<comment type="subcellular location">
    <subcellularLocation>
        <location evidence="1 14">Cell membrane</location>
        <topology evidence="1 14">Multi-pass membrane protein</topology>
    </subcellularLocation>
</comment>
<dbReference type="GO" id="GO:0005886">
    <property type="term" value="C:plasma membrane"/>
    <property type="evidence" value="ECO:0007669"/>
    <property type="project" value="UniProtKB-SubCell"/>
</dbReference>
<dbReference type="PANTHER" id="PTHR43448">
    <property type="entry name" value="PROTOHEME IX FARNESYLTRANSFERASE, MITOCHONDRIAL"/>
    <property type="match status" value="1"/>
</dbReference>
<evidence type="ECO:0000256" key="7">
    <source>
        <dbReference type="ARBA" id="ARBA00022989"/>
    </source>
</evidence>
<comment type="catalytic activity">
    <reaction evidence="13 14">
        <text>heme b + (2E,6E)-farnesyl diphosphate + H2O = Fe(II)-heme o + diphosphate</text>
        <dbReference type="Rhea" id="RHEA:28070"/>
        <dbReference type="ChEBI" id="CHEBI:15377"/>
        <dbReference type="ChEBI" id="CHEBI:33019"/>
        <dbReference type="ChEBI" id="CHEBI:60344"/>
        <dbReference type="ChEBI" id="CHEBI:60530"/>
        <dbReference type="ChEBI" id="CHEBI:175763"/>
        <dbReference type="EC" id="2.5.1.141"/>
    </reaction>
</comment>
<keyword evidence="9 14" id="KW-0472">Membrane</keyword>
<comment type="pathway">
    <text evidence="2 14">Porphyrin-containing compound metabolism; heme O biosynthesis; heme O from protoheme: step 1/1.</text>
</comment>
<evidence type="ECO:0000256" key="13">
    <source>
        <dbReference type="ARBA" id="ARBA00047690"/>
    </source>
</evidence>
<dbReference type="InterPro" id="IPR030470">
    <property type="entry name" value="UbiA_prenylTrfase_CS"/>
</dbReference>
<keyword evidence="5 14" id="KW-0808">Transferase</keyword>
<dbReference type="NCBIfam" id="NF003349">
    <property type="entry name" value="PRK04375.1-2"/>
    <property type="match status" value="1"/>
</dbReference>
<dbReference type="UniPathway" id="UPA00834">
    <property type="reaction ID" value="UER00712"/>
</dbReference>
<dbReference type="KEGG" id="tsv:DSM104635_01344"/>